<proteinExistence type="predicted"/>
<evidence type="ECO:0000256" key="2">
    <source>
        <dbReference type="SAM" id="SignalP"/>
    </source>
</evidence>
<dbReference type="AlphaFoldDB" id="A0ABD3PU35"/>
<reference evidence="3 4" key="1">
    <citation type="submission" date="2024-10" db="EMBL/GenBank/DDBJ databases">
        <title>Updated reference genomes for cyclostephanoid diatoms.</title>
        <authorList>
            <person name="Roberts W.R."/>
            <person name="Alverson A.J."/>
        </authorList>
    </citation>
    <scope>NUCLEOTIDE SEQUENCE [LARGE SCALE GENOMIC DNA]</scope>
    <source>
        <strain evidence="3 4">AJA010-31</strain>
    </source>
</reference>
<accession>A0ABD3PU35</accession>
<evidence type="ECO:0000313" key="4">
    <source>
        <dbReference type="Proteomes" id="UP001530400"/>
    </source>
</evidence>
<evidence type="ECO:0000313" key="3">
    <source>
        <dbReference type="EMBL" id="KAL3791179.1"/>
    </source>
</evidence>
<keyword evidence="1" id="KW-0812">Transmembrane</keyword>
<comment type="caution">
    <text evidence="3">The sequence shown here is derived from an EMBL/GenBank/DDBJ whole genome shotgun (WGS) entry which is preliminary data.</text>
</comment>
<keyword evidence="2" id="KW-0732">Signal</keyword>
<keyword evidence="1" id="KW-1133">Transmembrane helix</keyword>
<protein>
    <submittedName>
        <fullName evidence="3">Uncharacterized protein</fullName>
    </submittedName>
</protein>
<dbReference type="Proteomes" id="UP001530400">
    <property type="component" value="Unassembled WGS sequence"/>
</dbReference>
<keyword evidence="4" id="KW-1185">Reference proteome</keyword>
<gene>
    <name evidence="3" type="ORF">ACHAWO_013610</name>
</gene>
<organism evidence="3 4">
    <name type="scientific">Cyclotella atomus</name>
    <dbReference type="NCBI Taxonomy" id="382360"/>
    <lineage>
        <taxon>Eukaryota</taxon>
        <taxon>Sar</taxon>
        <taxon>Stramenopiles</taxon>
        <taxon>Ochrophyta</taxon>
        <taxon>Bacillariophyta</taxon>
        <taxon>Coscinodiscophyceae</taxon>
        <taxon>Thalassiosirophycidae</taxon>
        <taxon>Stephanodiscales</taxon>
        <taxon>Stephanodiscaceae</taxon>
        <taxon>Cyclotella</taxon>
    </lineage>
</organism>
<feature type="transmembrane region" description="Helical" evidence="1">
    <location>
        <begin position="55"/>
        <end position="74"/>
    </location>
</feature>
<feature type="transmembrane region" description="Helical" evidence="1">
    <location>
        <begin position="216"/>
        <end position="240"/>
    </location>
</feature>
<name>A0ABD3PU35_9STRA</name>
<evidence type="ECO:0000256" key="1">
    <source>
        <dbReference type="SAM" id="Phobius"/>
    </source>
</evidence>
<dbReference type="EMBL" id="JALLPJ020000470">
    <property type="protein sequence ID" value="KAL3791179.1"/>
    <property type="molecule type" value="Genomic_DNA"/>
</dbReference>
<feature type="chain" id="PRO_5044791238" evidence="2">
    <location>
        <begin position="17"/>
        <end position="249"/>
    </location>
</feature>
<sequence length="249" mass="26704">MLILLILTALLSGSSAFIAPHTTPLTAFATSKNAKQATSLRVLPESVMLGGPEAAQSYFFLWFFGGSGGAGVALRQFPQQLEKFNGLRAMSADGPTKGGETVGISKLCLYPRDICKADLAKVLSNKLSVEKMVEKGPKPNYLSTKGYLCFESFAEANKGCNPLTVRAVFDALSTGDIVAPDVAQLKLDSFSNEQSPDYSVFKSELLKTKLAGFSSIAFLLFLLGPIVGSTCLESFALGWFPETLGKWYS</sequence>
<keyword evidence="1" id="KW-0472">Membrane</keyword>
<feature type="signal peptide" evidence="2">
    <location>
        <begin position="1"/>
        <end position="16"/>
    </location>
</feature>